<dbReference type="Proteomes" id="UP000008550">
    <property type="component" value="Chromosome"/>
</dbReference>
<dbReference type="EMBL" id="CP000930">
    <property type="protein sequence ID" value="ABZ85472.1"/>
    <property type="molecule type" value="Genomic_DNA"/>
</dbReference>
<evidence type="ECO:0000313" key="1">
    <source>
        <dbReference type="EMBL" id="ABZ85472.1"/>
    </source>
</evidence>
<organism evidence="1 2">
    <name type="scientific">Heliobacterium modesticaldum (strain ATCC 51547 / Ice1)</name>
    <dbReference type="NCBI Taxonomy" id="498761"/>
    <lineage>
        <taxon>Bacteria</taxon>
        <taxon>Bacillati</taxon>
        <taxon>Bacillota</taxon>
        <taxon>Clostridia</taxon>
        <taxon>Eubacteriales</taxon>
        <taxon>Heliobacteriaceae</taxon>
        <taxon>Heliomicrobium</taxon>
    </lineage>
</organism>
<protein>
    <submittedName>
        <fullName evidence="1">Phage head-tail adaptor, putative</fullName>
    </submittedName>
</protein>
<dbReference type="InterPro" id="IPR008767">
    <property type="entry name" value="Phage_SPP1_head-tail_adaptor"/>
</dbReference>
<reference evidence="1 2" key="1">
    <citation type="journal article" date="2008" name="J. Bacteriol.">
        <title>The genome of Heliobacterium modesticaldum, a phototrophic representative of the Firmicutes containing the simplest photosynthetic apparatus.</title>
        <authorList>
            <person name="Sattley W.M."/>
            <person name="Madigan M.T."/>
            <person name="Swingley W.D."/>
            <person name="Cheung P.C."/>
            <person name="Clocksin K.M."/>
            <person name="Conrad A.L."/>
            <person name="Dejesa L.C."/>
            <person name="Honchak B.M."/>
            <person name="Jung D.O."/>
            <person name="Karbach L.E."/>
            <person name="Kurdoglu A."/>
            <person name="Lahiri S."/>
            <person name="Mastrian S.D."/>
            <person name="Page L.E."/>
            <person name="Taylor H.L."/>
            <person name="Wang Z.T."/>
            <person name="Raymond J."/>
            <person name="Chen M."/>
            <person name="Blankenship R.E."/>
            <person name="Touchman J.W."/>
        </authorList>
    </citation>
    <scope>NUCLEOTIDE SEQUENCE [LARGE SCALE GENOMIC DNA]</scope>
    <source>
        <strain evidence="2">ATCC 51547 / Ice1</strain>
    </source>
</reference>
<dbReference type="STRING" id="498761.HM1_2963"/>
<evidence type="ECO:0000313" key="2">
    <source>
        <dbReference type="Proteomes" id="UP000008550"/>
    </source>
</evidence>
<accession>B0TD21</accession>
<gene>
    <name evidence="1" type="ORF">HM1_2963</name>
</gene>
<keyword evidence="2" id="KW-1185">Reference proteome</keyword>
<name>B0TD21_HELMI</name>
<dbReference type="OrthoDB" id="3078425at2"/>
<dbReference type="HOGENOM" id="CLU_149136_0_0_9"/>
<dbReference type="InterPro" id="IPR038666">
    <property type="entry name" value="SSP1_head-tail_sf"/>
</dbReference>
<dbReference type="eggNOG" id="COG5614">
    <property type="taxonomic scope" value="Bacteria"/>
</dbReference>
<sequence length="110" mass="11946">MGFGKMNSFIDIITTVPVKDPEGFVGGGDTVLASIRAYKEDKHGNERWANMAAFSEASSLFRFRKPPGLDITTDNVIACADGRYNILSVEDVRGRGMYIEVLAKKVDAGG</sequence>
<dbReference type="Pfam" id="PF05521">
    <property type="entry name" value="Phage_HCP"/>
    <property type="match status" value="1"/>
</dbReference>
<dbReference type="Gene3D" id="2.40.10.270">
    <property type="entry name" value="Bacteriophage SPP1 head-tail adaptor protein"/>
    <property type="match status" value="1"/>
</dbReference>
<dbReference type="KEGG" id="hmo:HM1_2963"/>
<dbReference type="RefSeq" id="WP_012283947.1">
    <property type="nucleotide sequence ID" value="NC_010337.2"/>
</dbReference>
<dbReference type="AlphaFoldDB" id="B0TD21"/>
<proteinExistence type="predicted"/>